<reference evidence="2 3" key="1">
    <citation type="submission" date="2021-03" db="EMBL/GenBank/DDBJ databases">
        <title>Flavobacterium Flabelliformis Sp. Nov. And Flavobacterium Geliluteum Sp. Nov., Two Novel Multidrug Resistant Psychrophilic Species Isolated From Antarctica.</title>
        <authorList>
            <person name="Kralova S."/>
            <person name="Busse H.J."/>
            <person name="Bezdicek M."/>
            <person name="Nykrynova M."/>
            <person name="Kroupova E."/>
            <person name="Krsek D."/>
            <person name="Sedlacek I."/>
        </authorList>
    </citation>
    <scope>NUCLEOTIDE SEQUENCE [LARGE SCALE GENOMIC DNA]</scope>
    <source>
        <strain evidence="2 3">P7388</strain>
    </source>
</reference>
<name>A0A940XCB0_9FLAO</name>
<evidence type="ECO:0000259" key="1">
    <source>
        <dbReference type="Pfam" id="PF04233"/>
    </source>
</evidence>
<organism evidence="2 3">
    <name type="scientific">Flavobacterium geliluteum</name>
    <dbReference type="NCBI Taxonomy" id="2816120"/>
    <lineage>
        <taxon>Bacteria</taxon>
        <taxon>Pseudomonadati</taxon>
        <taxon>Bacteroidota</taxon>
        <taxon>Flavobacteriia</taxon>
        <taxon>Flavobacteriales</taxon>
        <taxon>Flavobacteriaceae</taxon>
        <taxon>Flavobacterium</taxon>
    </lineage>
</organism>
<accession>A0A940XCB0</accession>
<feature type="domain" description="Phage head morphogenesis" evidence="1">
    <location>
        <begin position="97"/>
        <end position="186"/>
    </location>
</feature>
<proteinExistence type="predicted"/>
<keyword evidence="3" id="KW-1185">Reference proteome</keyword>
<dbReference type="InterPro" id="IPR006528">
    <property type="entry name" value="Phage_head_morphogenesis_dom"/>
</dbReference>
<dbReference type="NCBIfam" id="TIGR01641">
    <property type="entry name" value="phageSPP1_gp7"/>
    <property type="match status" value="1"/>
</dbReference>
<dbReference type="AlphaFoldDB" id="A0A940XCB0"/>
<evidence type="ECO:0000313" key="3">
    <source>
        <dbReference type="Proteomes" id="UP000675047"/>
    </source>
</evidence>
<sequence length="257" mass="29280">MDSKFKGVLKTVEKAFKKLHQNGKYNPEDLIKTKEYKNLITETSSVFESAIADNDIPEAMNKSLKEDTFIFSGLKTNAQLFEASRLLLNEENKMKSFSQFSNDIKSIKENYNQNYLEAEYQFAVSSAQSAGNWANISTDYDLQYRTASDDRVRDSHAVLHNTTLPADDAFWLSYYPPNGWRCRCTAVQVRKGKYDVSDSKKSITNGEKATSQIDKDGKNKLAIFRFNPGLTKKIFPPEHPYTKVKGAKTVIKELKKP</sequence>
<dbReference type="EMBL" id="JAGFBV010000045">
    <property type="protein sequence ID" value="MBP4140032.1"/>
    <property type="molecule type" value="Genomic_DNA"/>
</dbReference>
<gene>
    <name evidence="2" type="ORF">J3495_18325</name>
</gene>
<comment type="caution">
    <text evidence="2">The sequence shown here is derived from an EMBL/GenBank/DDBJ whole genome shotgun (WGS) entry which is preliminary data.</text>
</comment>
<dbReference type="Proteomes" id="UP000675047">
    <property type="component" value="Unassembled WGS sequence"/>
</dbReference>
<protein>
    <submittedName>
        <fullName evidence="2">Minor capsid protein</fullName>
    </submittedName>
</protein>
<dbReference type="Pfam" id="PF04233">
    <property type="entry name" value="Phage_Mu_F"/>
    <property type="match status" value="1"/>
</dbReference>
<evidence type="ECO:0000313" key="2">
    <source>
        <dbReference type="EMBL" id="MBP4140032.1"/>
    </source>
</evidence>